<protein>
    <recommendedName>
        <fullName evidence="5">DUF2752 domain-containing protein</fullName>
    </recommendedName>
</protein>
<reference evidence="3 4" key="1">
    <citation type="submission" date="2016-10" db="EMBL/GenBank/DDBJ databases">
        <authorList>
            <person name="de Groot N.N."/>
        </authorList>
    </citation>
    <scope>NUCLEOTIDE SEQUENCE [LARGE SCALE GENOMIC DNA]</scope>
    <source>
        <strain evidence="3 4">CGMCC 4.2023</strain>
    </source>
</reference>
<dbReference type="Proteomes" id="UP000236754">
    <property type="component" value="Unassembled WGS sequence"/>
</dbReference>
<feature type="transmembrane region" description="Helical" evidence="2">
    <location>
        <begin position="95"/>
        <end position="116"/>
    </location>
</feature>
<evidence type="ECO:0000313" key="4">
    <source>
        <dbReference type="Proteomes" id="UP000236754"/>
    </source>
</evidence>
<dbReference type="EMBL" id="FNVU01000001">
    <property type="protein sequence ID" value="SEF64547.1"/>
    <property type="molecule type" value="Genomic_DNA"/>
</dbReference>
<feature type="transmembrane region" description="Helical" evidence="2">
    <location>
        <begin position="29"/>
        <end position="48"/>
    </location>
</feature>
<name>A0A1H5TRA4_9ACTN</name>
<evidence type="ECO:0008006" key="5">
    <source>
        <dbReference type="Google" id="ProtNLM"/>
    </source>
</evidence>
<keyword evidence="4" id="KW-1185">Reference proteome</keyword>
<evidence type="ECO:0000256" key="1">
    <source>
        <dbReference type="SAM" id="MobiDB-lite"/>
    </source>
</evidence>
<accession>A0A1H5TRA4</accession>
<dbReference type="Pfam" id="PF10825">
    <property type="entry name" value="DUF2752"/>
    <property type="match status" value="1"/>
</dbReference>
<organism evidence="3 4">
    <name type="scientific">Actinacidiphila yanglinensis</name>
    <dbReference type="NCBI Taxonomy" id="310779"/>
    <lineage>
        <taxon>Bacteria</taxon>
        <taxon>Bacillati</taxon>
        <taxon>Actinomycetota</taxon>
        <taxon>Actinomycetes</taxon>
        <taxon>Kitasatosporales</taxon>
        <taxon>Streptomycetaceae</taxon>
        <taxon>Actinacidiphila</taxon>
    </lineage>
</organism>
<feature type="transmembrane region" description="Helical" evidence="2">
    <location>
        <begin position="128"/>
        <end position="146"/>
    </location>
</feature>
<dbReference type="OrthoDB" id="5966662at2"/>
<dbReference type="InterPro" id="IPR021215">
    <property type="entry name" value="DUF2752"/>
</dbReference>
<evidence type="ECO:0000256" key="2">
    <source>
        <dbReference type="SAM" id="Phobius"/>
    </source>
</evidence>
<evidence type="ECO:0000313" key="3">
    <source>
        <dbReference type="EMBL" id="SEF64547.1"/>
    </source>
</evidence>
<sequence length="154" mass="16229">MTHLTSEVPVRTDAPGPRPPGPRAALRRAAVPLGVLGAVAAGFCYVGSVDPNTPGHYPVCPLLHYTGVYCPGCGGLRSAYAVAHGHFRTALGCNALAVAGYAVFAVVWTVWAVRAVRGRPFEPYLRPGWRWAIGVLALLFTVVRNLPFGAALAP</sequence>
<keyword evidence="2" id="KW-1133">Transmembrane helix</keyword>
<dbReference type="AlphaFoldDB" id="A0A1H5TRA4"/>
<gene>
    <name evidence="3" type="ORF">SAMN05216223_101600</name>
</gene>
<dbReference type="RefSeq" id="WP_103883955.1">
    <property type="nucleotide sequence ID" value="NZ_FNVU01000001.1"/>
</dbReference>
<proteinExistence type="predicted"/>
<feature type="region of interest" description="Disordered" evidence="1">
    <location>
        <begin position="1"/>
        <end position="22"/>
    </location>
</feature>
<keyword evidence="2" id="KW-0472">Membrane</keyword>
<keyword evidence="2" id="KW-0812">Transmembrane</keyword>